<dbReference type="InterPro" id="IPR051944">
    <property type="entry name" value="BEACH_domain_protein"/>
</dbReference>
<dbReference type="SUPFAM" id="SSF50978">
    <property type="entry name" value="WD40 repeat-like"/>
    <property type="match status" value="1"/>
</dbReference>
<dbReference type="InterPro" id="IPR015943">
    <property type="entry name" value="WD40/YVTN_repeat-like_dom_sf"/>
</dbReference>
<dbReference type="OrthoDB" id="26681at2759"/>
<evidence type="ECO:0000256" key="2">
    <source>
        <dbReference type="ARBA" id="ARBA00022737"/>
    </source>
</evidence>
<dbReference type="PROSITE" id="PS51783">
    <property type="entry name" value="PH_BEACH"/>
    <property type="match status" value="1"/>
</dbReference>
<dbReference type="Gene3D" id="2.30.29.30">
    <property type="entry name" value="Pleckstrin-homology domain (PH domain)/Phosphotyrosine-binding domain (PTB)"/>
    <property type="match status" value="1"/>
</dbReference>
<evidence type="ECO:0008006" key="9">
    <source>
        <dbReference type="Google" id="ProtNLM"/>
    </source>
</evidence>
<feature type="compositionally biased region" description="Polar residues" evidence="4">
    <location>
        <begin position="1779"/>
        <end position="1788"/>
    </location>
</feature>
<dbReference type="SMART" id="SM01026">
    <property type="entry name" value="Beach"/>
    <property type="match status" value="1"/>
</dbReference>
<dbReference type="Gene3D" id="2.60.120.200">
    <property type="match status" value="1"/>
</dbReference>
<feature type="region of interest" description="Disordered" evidence="4">
    <location>
        <begin position="1753"/>
        <end position="1806"/>
    </location>
</feature>
<dbReference type="InterPro" id="IPR001680">
    <property type="entry name" value="WD40_rpt"/>
</dbReference>
<dbReference type="PANTHER" id="PTHR46108:SF4">
    <property type="entry name" value="BLUE CHEESE"/>
    <property type="match status" value="1"/>
</dbReference>
<dbReference type="FunFam" id="1.10.1540.10:FF:000002">
    <property type="entry name" value="WD repeat and FYVE domain containing 3"/>
    <property type="match status" value="1"/>
</dbReference>
<dbReference type="SUPFAM" id="SSF81837">
    <property type="entry name" value="BEACH domain"/>
    <property type="match status" value="1"/>
</dbReference>
<evidence type="ECO:0000256" key="1">
    <source>
        <dbReference type="ARBA" id="ARBA00022574"/>
    </source>
</evidence>
<dbReference type="Proteomes" id="UP000237438">
    <property type="component" value="Unassembled WGS sequence"/>
</dbReference>
<dbReference type="EMBL" id="PEDP01000688">
    <property type="protein sequence ID" value="POS85211.1"/>
    <property type="molecule type" value="Genomic_DNA"/>
</dbReference>
<feature type="compositionally biased region" description="Low complexity" evidence="4">
    <location>
        <begin position="1789"/>
        <end position="1802"/>
    </location>
</feature>
<dbReference type="STRING" id="225359.A0A2S4PT58"/>
<dbReference type="PROSITE" id="PS50082">
    <property type="entry name" value="WD_REPEATS_2"/>
    <property type="match status" value="1"/>
</dbReference>
<evidence type="ECO:0000313" key="8">
    <source>
        <dbReference type="Proteomes" id="UP000237438"/>
    </source>
</evidence>
<dbReference type="Pfam" id="PF14844">
    <property type="entry name" value="PH_BEACH"/>
    <property type="match status" value="1"/>
</dbReference>
<feature type="domain" description="BEACH-type PH" evidence="6">
    <location>
        <begin position="1850"/>
        <end position="1987"/>
    </location>
</feature>
<sequence>MLGQPRFVTTKASYAQPASNELTQCSSLGLQCIPCALEAPKKINEEDVNLISLGSSGMRGRKMSSSDRRHNSLDSICSPLDDTDPVVDLRLLLANFASVLQPPYYGSYPNIKTLIEISKSIQHYISASSNILRVNDNFRHLQGFQILLDTLRSFTGYYHPTNRNIKENSQIFELLEAVFEILALSFRGHVKNQRFFRRRVEQGGWTTLKQTIADIGICGSEIDSWGDLRLFGALISFALKDQKLIALCKEVIELYQSMTCKVSLVSENSDESDGLDESKSYPLMEFIDKRLSEIIQVGTLLHFPDIIPMLIDFWKLIPRKNESPSPAALIAVKTLTRISLLSSYNLRALHSTGILSTLLPLVFDSDSPLGPYERQLVEYLCESLISLGVNNLCDTEYLLNNGSPGATNFLLQTLKSSHIPPCVQFDLSLHGYASIELPSLGRQFPPLNMPGYTFTAWINVDRFDPKVHTTLFGAFDSTQNCFVLMYLEKDTRNFILQTSVNSSKPSVRFKSTVFTEKRWYHIAVVHKKPRAISSSKALLYIDGEFVEQVKCHYPASPPISNTSTESFASFTSSLHKINSVQVFLGTPKDLSSFVGPNLIFTCWSLSSAHLLEDILSSDLIAVYYRLGPLYNGNFQDCLGSFQTYEASAALGMRNEICYPGRDDRSDILSAIRGKASNLLPEARILFTILPTAIYGDDRRTPYESQIPRNLDKTLLHHLRQLTSNNSSLVAINVAIPRIKNAITRTYGTTILTGDPVVIVPRSLDDTLWQLGGFTPITLKLVENSMTSDEIIRAVEILFWGIKGNWRNSEAMERENGYAILAALIRGKIGAGTVISSKCISDNLIVKKEERNELSFRLLNLILKFVGYNIEKPDESYIVNPLAYRIFLVDFDMWRKTPLITQMLYYKQFIMFGVKSKFYEFNLRRLFRMRVVKRFLDALKAETFSEDIFPSFLEAFTGLTPNPQNSKNNSSISSMIQASLKRPRLVTISCKEPRNNYVTKRQCGIKILELYSNILCERGNTSNIRKFSRTVTNKWLLHLLAEDEAEVILHGTKILVRLIVVHGSSYMAKFANKTGGFVIMRHRLKRWWNLPALWRLCFCVLFNKDVAEIDLERSFELFSLLEIYGDFKVTNPQVLPVIMSMLQHGVKEILRNQEDPDSPMTTYETEKDLDTPFLDIPIHSTMTRRRSVSLSNNIEFENIGRPRKEYLSGQAAILQTVIRFFADLHGKSFEFRDFALSSDYIKLLLAVLFPAIVSTDIVSAETELNSRDSALTFEGNDVIIRPITRIVRPTTPKIRTPVESQLTSSTTASRTKALRHGFSFILLTSRPSEFSPSSAKLTLVTSPGKKPITQQLSNALIEDLLELIICVFIDRVMVRKEFPGFGLFSKTPPGFKEHQVYFKTYILRNTISQLSNTIQLDQKSLWEPKVIQNMARFVTHICEAVFEGWFLSGAEPLIDFAGTLLEYLQRPEISKIKNVRLCHQAVVIIKSVFFRVVLLRLSELDSRHVSEAEAVKFIDKLFYWQAVLLAPDISQVDFLRLVCYQVYLKLVDPRERVQFAAANLWRIILVQKPGETLSLFENIKLLEHRKLICGFRKLVELDNEVFIRWVDEQRSELDLLFSGAISKTWEKFVSTENEKTEETNRARVSRRKEKLKLWLSEELNEEEIIKNHNIAAASWMKNIYTSEHLKYQRTLQDQQDNFIFLASIFSNMDYEVHRPTAIFHQESHIRWKLDRTEGRNRMRVRMLPDRASLVYNYLPKRRATESSTNSSNSENRSRAQSSNMPTLSTLSTDEFNLNSNNESTENSVRSHSNVNIQKAENIVPEDDFEIVEDPNDPGEDDNYEDKNRKVMRSLQRGDSVQYVFNISRIIGLEACEGLCIIGKDCLYLIDNMFQRSDGEIVDVLQAPKEERDPYLQMISGQKDSRNSSDDKQLNIRADQLARSWKWNDLISISKRRFLFRNVALEVFFTDGRSYLLTAISPPSRDDLHSKIIIKAPHTSGNTCLPNPEDGWRLETLKVSEEAPTSLSHKFGNIFNSSPWNPATKKWVRGEISNFHYLMLVNTMAGRTFNDLTQYPVFPWVLSDYTSSELDLNDPASFRDLSKPMGAQHNSRASEFIERYKQFAEMGDQNTPAFHYGTHYSSAMIVTSYLIRLQPFVKSYLLLQGGNFDHPDRLFYSIRETWLSASRDNMTDVRELIPEFFYLPEFLTNSNSFDFGVRQGKGGAIDTVELPPWARGDPKIFIAKHREALESPYVSRNLHQWIDLVFGCKQRGDAAVDSVNVFHYLSYHGAKDLESISDPMQKLATIGIIHNFGQTPHQIFTKPHQSQEDILSKPKRLDTSAQSLKRLPFPLFEFYNRITSIDYLQKVDRLLCSTAFRLNLPPHYDKYLEFGFADGSVRFFFTDSKKPAGLFENLHQGQITSAIFASSTLLVTAGEDCVVSTHNIITSQGKVVDLQPRTSLFGHRTPVTVLAVSKSFSTLLTASVNGVIILWDLNTFRFVRKLSSESESINCACINDVNGNIMICISQMVKIFTLNGELILEQNICDDHDDFISSCAWYEGIGNEWIENELCFTGQRGGVSNCWKKTVSKETSTWNLELVKKMQHYTAQSDQVCESSVIGSLVIPRIGRSRSNNSNGDSERSITCIKPMAQSVYTGDEDGRV</sequence>
<evidence type="ECO:0000313" key="7">
    <source>
        <dbReference type="EMBL" id="POS85211.1"/>
    </source>
</evidence>
<dbReference type="InterPro" id="IPR013320">
    <property type="entry name" value="ConA-like_dom_sf"/>
</dbReference>
<comment type="caution">
    <text evidence="7">The sequence shown here is derived from an EMBL/GenBank/DDBJ whole genome shotgun (WGS) entry which is preliminary data.</text>
</comment>
<keyword evidence="1 3" id="KW-0853">WD repeat</keyword>
<feature type="compositionally biased region" description="Low complexity" evidence="4">
    <location>
        <begin position="1760"/>
        <end position="1778"/>
    </location>
</feature>
<keyword evidence="2" id="KW-0677">Repeat</keyword>
<dbReference type="PANTHER" id="PTHR46108">
    <property type="entry name" value="BLUE CHEESE"/>
    <property type="match status" value="1"/>
</dbReference>
<dbReference type="CDD" id="cd06071">
    <property type="entry name" value="Beach"/>
    <property type="match status" value="1"/>
</dbReference>
<gene>
    <name evidence="7" type="ORF">EPUL_004821</name>
</gene>
<dbReference type="InterPro" id="IPR011993">
    <property type="entry name" value="PH-like_dom_sf"/>
</dbReference>
<dbReference type="Gene3D" id="2.130.10.10">
    <property type="entry name" value="YVTN repeat-like/Quinoprotein amine dehydrogenase"/>
    <property type="match status" value="1"/>
</dbReference>
<dbReference type="Pfam" id="PF02138">
    <property type="entry name" value="Beach"/>
    <property type="match status" value="1"/>
</dbReference>
<dbReference type="PROSITE" id="PS50197">
    <property type="entry name" value="BEACH"/>
    <property type="match status" value="1"/>
</dbReference>
<accession>A0A2S4PT58</accession>
<proteinExistence type="predicted"/>
<dbReference type="PROSITE" id="PS50294">
    <property type="entry name" value="WD_REPEATS_REGION"/>
    <property type="match status" value="1"/>
</dbReference>
<dbReference type="InterPro" id="IPR056252">
    <property type="entry name" value="Alfy-like_Arm-like"/>
</dbReference>
<protein>
    <recommendedName>
        <fullName evidence="9">Beach-domain-containing protein</fullName>
    </recommendedName>
</protein>
<evidence type="ECO:0000256" key="4">
    <source>
        <dbReference type="SAM" id="MobiDB-lite"/>
    </source>
</evidence>
<dbReference type="PROSITE" id="PS00678">
    <property type="entry name" value="WD_REPEATS_1"/>
    <property type="match status" value="1"/>
</dbReference>
<evidence type="ECO:0000259" key="6">
    <source>
        <dbReference type="PROSITE" id="PS51783"/>
    </source>
</evidence>
<evidence type="ECO:0000259" key="5">
    <source>
        <dbReference type="PROSITE" id="PS50197"/>
    </source>
</evidence>
<dbReference type="InterPro" id="IPR023362">
    <property type="entry name" value="PH-BEACH_dom"/>
</dbReference>
<dbReference type="InterPro" id="IPR019775">
    <property type="entry name" value="WD40_repeat_CS"/>
</dbReference>
<reference evidence="7 8" key="1">
    <citation type="submission" date="2017-10" db="EMBL/GenBank/DDBJ databases">
        <title>Development of genomic resources for the powdery mildew, Erysiphe pulchra.</title>
        <authorList>
            <person name="Wadl P.A."/>
            <person name="Mack B.M."/>
            <person name="Moore G."/>
            <person name="Beltz S.B."/>
        </authorList>
    </citation>
    <scope>NUCLEOTIDE SEQUENCE [LARGE SCALE GENOMIC DNA]</scope>
    <source>
        <strain evidence="7">Cflorida</strain>
    </source>
</reference>
<dbReference type="InterPro" id="IPR036372">
    <property type="entry name" value="BEACH_dom_sf"/>
</dbReference>
<feature type="domain" description="BEACH" evidence="5">
    <location>
        <begin position="2026"/>
        <end position="2321"/>
    </location>
</feature>
<dbReference type="Pfam" id="PF13385">
    <property type="entry name" value="Laminin_G_3"/>
    <property type="match status" value="1"/>
</dbReference>
<organism evidence="7 8">
    <name type="scientific">Erysiphe pulchra</name>
    <dbReference type="NCBI Taxonomy" id="225359"/>
    <lineage>
        <taxon>Eukaryota</taxon>
        <taxon>Fungi</taxon>
        <taxon>Dikarya</taxon>
        <taxon>Ascomycota</taxon>
        <taxon>Pezizomycotina</taxon>
        <taxon>Leotiomycetes</taxon>
        <taxon>Erysiphales</taxon>
        <taxon>Erysiphaceae</taxon>
        <taxon>Erysiphe</taxon>
    </lineage>
</organism>
<dbReference type="CDD" id="cd01201">
    <property type="entry name" value="PH_BEACH"/>
    <property type="match status" value="1"/>
</dbReference>
<keyword evidence="8" id="KW-1185">Reference proteome</keyword>
<dbReference type="InterPro" id="IPR036322">
    <property type="entry name" value="WD40_repeat_dom_sf"/>
</dbReference>
<dbReference type="SMART" id="SM00320">
    <property type="entry name" value="WD40"/>
    <property type="match status" value="3"/>
</dbReference>
<feature type="non-terminal residue" evidence="7">
    <location>
        <position position="2655"/>
    </location>
</feature>
<dbReference type="SUPFAM" id="SSF50729">
    <property type="entry name" value="PH domain-like"/>
    <property type="match status" value="1"/>
</dbReference>
<dbReference type="SUPFAM" id="SSF49899">
    <property type="entry name" value="Concanavalin A-like lectins/glucanases"/>
    <property type="match status" value="1"/>
</dbReference>
<dbReference type="Pfam" id="PF23295">
    <property type="entry name" value="Arm_4"/>
    <property type="match status" value="1"/>
</dbReference>
<dbReference type="InterPro" id="IPR000409">
    <property type="entry name" value="BEACH_dom"/>
</dbReference>
<dbReference type="Gene3D" id="1.10.1540.10">
    <property type="entry name" value="BEACH domain"/>
    <property type="match status" value="1"/>
</dbReference>
<evidence type="ECO:0000256" key="3">
    <source>
        <dbReference type="PROSITE-ProRule" id="PRU00221"/>
    </source>
</evidence>
<name>A0A2S4PT58_9PEZI</name>
<feature type="repeat" description="WD" evidence="3">
    <location>
        <begin position="2454"/>
        <end position="2495"/>
    </location>
</feature>